<evidence type="ECO:0000313" key="2">
    <source>
        <dbReference type="EMBL" id="MDA1362539.1"/>
    </source>
</evidence>
<dbReference type="EMBL" id="JAPZVP010000025">
    <property type="protein sequence ID" value="MDA1362539.1"/>
    <property type="molecule type" value="Genomic_DNA"/>
</dbReference>
<dbReference type="RefSeq" id="WP_270112629.1">
    <property type="nucleotide sequence ID" value="NZ_JAPZVP010000025.1"/>
</dbReference>
<organism evidence="2 3">
    <name type="scientific">Glycomyces luteolus</name>
    <dbReference type="NCBI Taxonomy" id="2670330"/>
    <lineage>
        <taxon>Bacteria</taxon>
        <taxon>Bacillati</taxon>
        <taxon>Actinomycetota</taxon>
        <taxon>Actinomycetes</taxon>
        <taxon>Glycomycetales</taxon>
        <taxon>Glycomycetaceae</taxon>
        <taxon>Glycomyces</taxon>
    </lineage>
</organism>
<gene>
    <name evidence="2" type="ORF">O1R50_23150</name>
</gene>
<name>A0A9X3PH94_9ACTN</name>
<dbReference type="Gene3D" id="3.40.50.2000">
    <property type="entry name" value="Glycogen Phosphorylase B"/>
    <property type="match status" value="1"/>
</dbReference>
<dbReference type="SUPFAM" id="SSF53448">
    <property type="entry name" value="Nucleotide-diphospho-sugar transferases"/>
    <property type="match status" value="1"/>
</dbReference>
<proteinExistence type="predicted"/>
<comment type="caution">
    <text evidence="2">The sequence shown here is derived from an EMBL/GenBank/DDBJ whole genome shotgun (WGS) entry which is preliminary data.</text>
</comment>
<sequence>MYHRVPPELRARFLEDHADIEGKRKPGALSATAIRLGSVGMRDIFTTLAFGEPTTYADAIAAVRSGGVSTPPPPQRQRFIDYLADLASVLAEQRLTKHDLPNAFALYAFLERRFGLSSLDAQHQAVFVHVGARVRNAKWASKQLSRSKRIHQSTSRALACNLARDEWERPEADAKWLARLGRLLRTECVLRTERGTALFDQLETSPQPRSTLTEDVSAILPALEGRSALTGLRSALRQTHALQQILLILDREPDADERALLDGNEQIRLIPVEPGTAFGAAVNVALKETGADFVLVLDPDDWCLPDLVHRHLTTLCGPRGLMVARTGRLRASADLRIGKFGFWRPEVHSRTFLFRRRVVEDLGYFDEIGPESVEEFIDRTRLPYGKSAVSMSRATVLALTLDDRESVPYQESEERITTPWFPAYRSAYWRWHQNVQASGARPYIAAQQEERPFALPASMRDFDGERRFDLVFASDWRPYGGPAKSMMEEIGAALAIGLRVAVMNLEAVRMMTPETRSLCGPVQGLISSGAVEVITPDDAVAIDTLIIRYPLVLQFDRPIEFPGTVRQLFIHANQPPHEADGSDLRYFTLDCERNAARWFGVEPVWVGQGPQAAESLVDTVPPVSRPLSTTHIPGILDAADWLVRRDAFRSDRPVIGRHSRDHYTKWPGDAETLLKVYPGTDGYDVRTMGGSESARQLLDGRLPMNWISYGYDETGVRDFLFQLDFWVYFPNDVRIEAFGRAILEAMAAGCVVVLPEVFRSTFGEGALYAEPDGVLPLIDGLYADFDAFRRQSRRGQEYVREHFSYEWFQGFLRERVLAPRVFEPHAM</sequence>
<reference evidence="2" key="1">
    <citation type="submission" date="2022-12" db="EMBL/GenBank/DDBJ databases">
        <title>Gycomyces niveus sp.nov.,a novel actinomycete isolated from soil in Shouguan.</title>
        <authorList>
            <person name="Yang X."/>
        </authorList>
    </citation>
    <scope>NUCLEOTIDE SEQUENCE</scope>
    <source>
        <strain evidence="2">NEAU-A15</strain>
    </source>
</reference>
<dbReference type="Pfam" id="PF00535">
    <property type="entry name" value="Glycos_transf_2"/>
    <property type="match status" value="1"/>
</dbReference>
<dbReference type="InterPro" id="IPR029044">
    <property type="entry name" value="Nucleotide-diphossugar_trans"/>
</dbReference>
<dbReference type="GO" id="GO:0016757">
    <property type="term" value="F:glycosyltransferase activity"/>
    <property type="evidence" value="ECO:0007669"/>
    <property type="project" value="UniProtKB-KW"/>
</dbReference>
<keyword evidence="3" id="KW-1185">Reference proteome</keyword>
<evidence type="ECO:0000313" key="3">
    <source>
        <dbReference type="Proteomes" id="UP001146067"/>
    </source>
</evidence>
<dbReference type="AlphaFoldDB" id="A0A9X3PH94"/>
<dbReference type="Gene3D" id="3.90.550.10">
    <property type="entry name" value="Spore Coat Polysaccharide Biosynthesis Protein SpsA, Chain A"/>
    <property type="match status" value="1"/>
</dbReference>
<evidence type="ECO:0000259" key="1">
    <source>
        <dbReference type="Pfam" id="PF00535"/>
    </source>
</evidence>
<accession>A0A9X3PH94</accession>
<dbReference type="CDD" id="cd00761">
    <property type="entry name" value="Glyco_tranf_GTA_type"/>
    <property type="match status" value="1"/>
</dbReference>
<dbReference type="Proteomes" id="UP001146067">
    <property type="component" value="Unassembled WGS sequence"/>
</dbReference>
<dbReference type="InterPro" id="IPR001173">
    <property type="entry name" value="Glyco_trans_2-like"/>
</dbReference>
<keyword evidence="2" id="KW-0808">Transferase</keyword>
<dbReference type="SUPFAM" id="SSF53756">
    <property type="entry name" value="UDP-Glycosyltransferase/glycogen phosphorylase"/>
    <property type="match status" value="1"/>
</dbReference>
<feature type="domain" description="Glycosyltransferase 2-like" evidence="1">
    <location>
        <begin position="232"/>
        <end position="319"/>
    </location>
</feature>
<dbReference type="EC" id="2.4.-.-" evidence="2"/>
<protein>
    <submittedName>
        <fullName evidence="2">Glycosyltransferase</fullName>
        <ecNumber evidence="2">2.4.-.-</ecNumber>
    </submittedName>
</protein>
<keyword evidence="2" id="KW-0328">Glycosyltransferase</keyword>